<reference evidence="2" key="1">
    <citation type="submission" date="2016-10" db="EMBL/GenBank/DDBJ databases">
        <authorList>
            <person name="Varghese N."/>
            <person name="Submissions S."/>
        </authorList>
    </citation>
    <scope>NUCLEOTIDE SEQUENCE [LARGE SCALE GENOMIC DNA]</scope>
    <source>
        <strain evidence="2">DSM 22427</strain>
    </source>
</reference>
<keyword evidence="2" id="KW-1185">Reference proteome</keyword>
<accession>A0A1I6S9I8</accession>
<evidence type="ECO:0000313" key="2">
    <source>
        <dbReference type="Proteomes" id="UP000199199"/>
    </source>
</evidence>
<protein>
    <submittedName>
        <fullName evidence="1">Uncharacterized protein</fullName>
    </submittedName>
</protein>
<dbReference type="InterPro" id="IPR057175">
    <property type="entry name" value="DUF7853"/>
</dbReference>
<dbReference type="OrthoDB" id="205738at2157"/>
<proteinExistence type="predicted"/>
<dbReference type="EMBL" id="FOZS01000002">
    <property type="protein sequence ID" value="SFS73418.1"/>
    <property type="molecule type" value="Genomic_DNA"/>
</dbReference>
<organism evidence="1 2">
    <name type="scientific">Halostagnicola kamekurae</name>
    <dbReference type="NCBI Taxonomy" id="619731"/>
    <lineage>
        <taxon>Archaea</taxon>
        <taxon>Methanobacteriati</taxon>
        <taxon>Methanobacteriota</taxon>
        <taxon>Stenosarchaea group</taxon>
        <taxon>Halobacteria</taxon>
        <taxon>Halobacteriales</taxon>
        <taxon>Natrialbaceae</taxon>
        <taxon>Halostagnicola</taxon>
    </lineage>
</organism>
<gene>
    <name evidence="1" type="ORF">SAMN04488556_2500</name>
</gene>
<dbReference type="RefSeq" id="WP_092904953.1">
    <property type="nucleotide sequence ID" value="NZ_FOZS01000002.1"/>
</dbReference>
<dbReference type="Pfam" id="PF25251">
    <property type="entry name" value="DUF7853"/>
    <property type="match status" value="1"/>
</dbReference>
<dbReference type="Proteomes" id="UP000199199">
    <property type="component" value="Unassembled WGS sequence"/>
</dbReference>
<sequence length="105" mass="11530">MSSSPPTTETYEVDLSRDEQWVVHDVVARRVDDALDDDAAPPDWALEVVETIESDGRTFTREQVTNVHEVVSAYLDAPETPASDVAYGTAVLERIEGAVPRLASE</sequence>
<name>A0A1I6S9I8_9EURY</name>
<evidence type="ECO:0000313" key="1">
    <source>
        <dbReference type="EMBL" id="SFS73418.1"/>
    </source>
</evidence>
<dbReference type="AlphaFoldDB" id="A0A1I6S9I8"/>